<sequence length="522" mass="57286">MSTRLIRGVQVVLALAAALGGGNVFATTPVELDREVDALVERYHLPGLAVGVIEDGEIVYTRTVGETVEGTGDPIAPATLFKIASNTKAMTASVLARLVDAGELQWEDPVVKHLPGFRMHDPWVTREMQVRDLLIHNSGLREGAGDLMLWPEPNDYDRGDIIAGLAHLKPQRSFRSGYAYDNLLYVVAGEVAAAAGGASYEALVRREVFEPLGLTGCRVGAFDLESAGSVAQPHSHRDGANVVVNRDDSRVPAITSAAAGGIRCGLADMLKWAQTWLAPDPSQKAWLSDTQRAALWASHTPLPISQRDRDWNGTRFRAYGYGWRLADIDGEWSVSHTGTLSGMYSVLHLLPDRRSGFVVLINGSGDRARTVINQVLVKHFTRPDESHTVERYANLLERQPVQDGTNVSKPDVSVRRPATGEELRHWLGTWRDPWFGEIRLCSEGDTVRFAAAKSPMLAGVVMESAGRYLVDWDRDSVDAEAWLFPRGDGEQGRRLEMAKVDPEADFSYDYEDLSFVPAGGCD</sequence>
<dbReference type="EMBL" id="FUXP01000001">
    <property type="protein sequence ID" value="SJZ63322.1"/>
    <property type="molecule type" value="Genomic_DNA"/>
</dbReference>
<accession>A0A1T4M8R5</accession>
<protein>
    <submittedName>
        <fullName evidence="3">CubicO group peptidase, beta-lactamase class C family</fullName>
    </submittedName>
</protein>
<dbReference type="Proteomes" id="UP000190061">
    <property type="component" value="Unassembled WGS sequence"/>
</dbReference>
<evidence type="ECO:0000313" key="3">
    <source>
        <dbReference type="EMBL" id="SJZ63322.1"/>
    </source>
</evidence>
<reference evidence="3 4" key="1">
    <citation type="submission" date="2017-02" db="EMBL/GenBank/DDBJ databases">
        <authorList>
            <person name="Peterson S.W."/>
        </authorList>
    </citation>
    <scope>NUCLEOTIDE SEQUENCE [LARGE SCALE GENOMIC DNA]</scope>
    <source>
        <strain evidence="3 4">DSM 21749</strain>
    </source>
</reference>
<gene>
    <name evidence="3" type="ORF">SAMN02745674_00325</name>
</gene>
<name>A0A1T4M8R5_9GAMM</name>
<dbReference type="PANTHER" id="PTHR46825:SF15">
    <property type="entry name" value="BETA-LACTAMASE-RELATED DOMAIN-CONTAINING PROTEIN"/>
    <property type="match status" value="1"/>
</dbReference>
<proteinExistence type="predicted"/>
<feature type="domain" description="Beta-lactamase-related" evidence="2">
    <location>
        <begin position="32"/>
        <end position="368"/>
    </location>
</feature>
<dbReference type="Gene3D" id="3.40.710.10">
    <property type="entry name" value="DD-peptidase/beta-lactamase superfamily"/>
    <property type="match status" value="1"/>
</dbReference>
<dbReference type="PANTHER" id="PTHR46825">
    <property type="entry name" value="D-ALANYL-D-ALANINE-CARBOXYPEPTIDASE/ENDOPEPTIDASE AMPH"/>
    <property type="match status" value="1"/>
</dbReference>
<feature type="signal peptide" evidence="1">
    <location>
        <begin position="1"/>
        <end position="26"/>
    </location>
</feature>
<dbReference type="InterPro" id="IPR050491">
    <property type="entry name" value="AmpC-like"/>
</dbReference>
<evidence type="ECO:0000256" key="1">
    <source>
        <dbReference type="SAM" id="SignalP"/>
    </source>
</evidence>
<dbReference type="InterPro" id="IPR001466">
    <property type="entry name" value="Beta-lactam-related"/>
</dbReference>
<dbReference type="Pfam" id="PF00144">
    <property type="entry name" value="Beta-lactamase"/>
    <property type="match status" value="1"/>
</dbReference>
<keyword evidence="1" id="KW-0732">Signal</keyword>
<dbReference type="SUPFAM" id="SSF56601">
    <property type="entry name" value="beta-lactamase/transpeptidase-like"/>
    <property type="match status" value="1"/>
</dbReference>
<keyword evidence="4" id="KW-1185">Reference proteome</keyword>
<evidence type="ECO:0000313" key="4">
    <source>
        <dbReference type="Proteomes" id="UP000190061"/>
    </source>
</evidence>
<dbReference type="AlphaFoldDB" id="A0A1T4M8R5"/>
<dbReference type="STRING" id="1122188.SAMN02745674_00325"/>
<evidence type="ECO:0000259" key="2">
    <source>
        <dbReference type="Pfam" id="PF00144"/>
    </source>
</evidence>
<organism evidence="3 4">
    <name type="scientific">Lysobacter spongiicola DSM 21749</name>
    <dbReference type="NCBI Taxonomy" id="1122188"/>
    <lineage>
        <taxon>Bacteria</taxon>
        <taxon>Pseudomonadati</taxon>
        <taxon>Pseudomonadota</taxon>
        <taxon>Gammaproteobacteria</taxon>
        <taxon>Lysobacterales</taxon>
        <taxon>Lysobacteraceae</taxon>
        <taxon>Novilysobacter</taxon>
    </lineage>
</organism>
<dbReference type="InterPro" id="IPR012338">
    <property type="entry name" value="Beta-lactam/transpept-like"/>
</dbReference>
<feature type="chain" id="PRO_5010539466" evidence="1">
    <location>
        <begin position="27"/>
        <end position="522"/>
    </location>
</feature>